<protein>
    <recommendedName>
        <fullName evidence="2">HNH endonuclease</fullName>
    </recommendedName>
</protein>
<dbReference type="RefSeq" id="WP_148572066.1">
    <property type="nucleotide sequence ID" value="NZ_SNQM01000025.1"/>
</dbReference>
<dbReference type="InterPro" id="IPR003615">
    <property type="entry name" value="HNH_nuc"/>
</dbReference>
<evidence type="ECO:0000313" key="1">
    <source>
        <dbReference type="EMBL" id="QEI46280.1"/>
    </source>
</evidence>
<dbReference type="EMBL" id="MK715471">
    <property type="protein sequence ID" value="QEI46280.1"/>
    <property type="molecule type" value="Genomic_DNA"/>
</dbReference>
<evidence type="ECO:0008006" key="2">
    <source>
        <dbReference type="Google" id="ProtNLM"/>
    </source>
</evidence>
<organism evidence="1">
    <name type="scientific">Aliarcobacter cryaerophilus</name>
    <dbReference type="NCBI Taxonomy" id="28198"/>
    <lineage>
        <taxon>Bacteria</taxon>
        <taxon>Pseudomonadati</taxon>
        <taxon>Campylobacterota</taxon>
        <taxon>Epsilonproteobacteria</taxon>
        <taxon>Campylobacterales</taxon>
        <taxon>Arcobacteraceae</taxon>
        <taxon>Aliarcobacter</taxon>
    </lineage>
</organism>
<accession>A0A5C0E1D9</accession>
<geneLocation type="plasmid" evidence="1">
    <name>pM830MA</name>
</geneLocation>
<dbReference type="CDD" id="cd00085">
    <property type="entry name" value="HNHc"/>
    <property type="match status" value="1"/>
</dbReference>
<reference evidence="1" key="1">
    <citation type="journal article" date="2019" name="Front. Microbiol.">
        <title>Arcobacter cryaerophilus Isolated From New Zealand Mussels Harbor a Putative Virulence Plasmid.</title>
        <authorList>
            <person name="On S.L.W."/>
            <person name="Althaus D."/>
            <person name="Miller W.G."/>
            <person name="Lizamore D."/>
            <person name="Wong S.G.L."/>
            <person name="Mathai A.J."/>
            <person name="Chelikani V."/>
            <person name="Carter G.P."/>
        </authorList>
    </citation>
    <scope>NUCLEOTIDE SEQUENCE</scope>
    <source>
        <strain evidence="1">M830MA</strain>
        <plasmid evidence="1">pM830MA</plasmid>
    </source>
</reference>
<gene>
    <name evidence="1" type="ORF">pM830MA_0101</name>
</gene>
<dbReference type="Gene3D" id="1.10.30.50">
    <property type="match status" value="1"/>
</dbReference>
<dbReference type="AlphaFoldDB" id="A0A5C0E1D9"/>
<proteinExistence type="predicted"/>
<name>A0A5C0E1D9_9BACT</name>
<sequence>MTKISPLNLDPTIYEKLIYCQDNVTIKSGKERIGRNIIFLLNRLQVLESNTNHPERILKHTYPTGDLLKNDLEKLYKSNASHIVEFKKNLEKIVSKGCPYCNSYHPVSEIDHYLPISDFPEYSLHPYNLIYSCDHCNGLKLNKFLNANNSRKFIYPYFDDFINEIQFLKCDLSVNGIKLDINFYIDSSIQTTHPNEFQIVSSHFKELQLNTYYRKQALDPLLSSLRSIWTSINPTTNSPEWDNFTLTELQTSITFKLKEFQYFNLNRWEVVFLNSLKNCTDYLNLIVNKSLPVN</sequence>
<keyword evidence="1" id="KW-0614">Plasmid</keyword>